<accession>A0A0F8WXX7</accession>
<dbReference type="AlphaFoldDB" id="A0A0F8WXX7"/>
<protein>
    <submittedName>
        <fullName evidence="1">Uncharacterized protein</fullName>
    </submittedName>
</protein>
<proteinExistence type="predicted"/>
<dbReference type="EMBL" id="LAZR01066576">
    <property type="protein sequence ID" value="KKK53305.1"/>
    <property type="molecule type" value="Genomic_DNA"/>
</dbReference>
<comment type="caution">
    <text evidence="1">The sequence shown here is derived from an EMBL/GenBank/DDBJ whole genome shotgun (WGS) entry which is preliminary data.</text>
</comment>
<organism evidence="1">
    <name type="scientific">marine sediment metagenome</name>
    <dbReference type="NCBI Taxonomy" id="412755"/>
    <lineage>
        <taxon>unclassified sequences</taxon>
        <taxon>metagenomes</taxon>
        <taxon>ecological metagenomes</taxon>
    </lineage>
</organism>
<gene>
    <name evidence="1" type="ORF">LCGC14_3096110</name>
</gene>
<sequence>PAEADPLSALRRDFCNDSAQPGTRVTTRKSGDAATASGKVTLFAMNSALMVVSMPVGAGLMTYNLLSGGSISTTARATGVTGAVLGISTLSATQSAAATVANEALPMMKSIAGPIAELASKIAPMFQSLTALF</sequence>
<feature type="non-terminal residue" evidence="1">
    <location>
        <position position="1"/>
    </location>
</feature>
<name>A0A0F8WXX7_9ZZZZ</name>
<evidence type="ECO:0000313" key="1">
    <source>
        <dbReference type="EMBL" id="KKK53305.1"/>
    </source>
</evidence>
<reference evidence="1" key="1">
    <citation type="journal article" date="2015" name="Nature">
        <title>Complex archaea that bridge the gap between prokaryotes and eukaryotes.</title>
        <authorList>
            <person name="Spang A."/>
            <person name="Saw J.H."/>
            <person name="Jorgensen S.L."/>
            <person name="Zaremba-Niedzwiedzka K."/>
            <person name="Martijn J."/>
            <person name="Lind A.E."/>
            <person name="van Eijk R."/>
            <person name="Schleper C."/>
            <person name="Guy L."/>
            <person name="Ettema T.J."/>
        </authorList>
    </citation>
    <scope>NUCLEOTIDE SEQUENCE</scope>
</reference>